<keyword evidence="2" id="KW-1185">Reference proteome</keyword>
<dbReference type="Proteomes" id="UP000600565">
    <property type="component" value="Unassembled WGS sequence"/>
</dbReference>
<dbReference type="RefSeq" id="WP_191705006.1">
    <property type="nucleotide sequence ID" value="NZ_JACSPW010000017.1"/>
</dbReference>
<sequence length="164" mass="18852">MTIEMKNDLLNLPSLQLKMDNIVFDNIDTKPNWSKAYEQLDELLQKVAFNFINYIAKSNGEMPPSTTYWTLYMDITSKLLYFTGLAHSNLIAEDDADARAHIIELYHISAGCIPNALLENNEELISEIKKSIQQLSGQEEVELQVAENLENCMEKFYAFTKSYE</sequence>
<gene>
    <name evidence="1" type="ORF">H9632_15675</name>
</gene>
<dbReference type="EMBL" id="JACSPW010000017">
    <property type="protein sequence ID" value="MBD8034509.1"/>
    <property type="molecule type" value="Genomic_DNA"/>
</dbReference>
<name>A0ABR8XRM6_9BACL</name>
<evidence type="ECO:0000313" key="1">
    <source>
        <dbReference type="EMBL" id="MBD8034509.1"/>
    </source>
</evidence>
<reference evidence="1 2" key="1">
    <citation type="submission" date="2020-08" db="EMBL/GenBank/DDBJ databases">
        <title>A Genomic Blueprint of the Chicken Gut Microbiome.</title>
        <authorList>
            <person name="Gilroy R."/>
            <person name="Ravi A."/>
            <person name="Getino M."/>
            <person name="Pursley I."/>
            <person name="Horton D.L."/>
            <person name="Alikhan N.-F."/>
            <person name="Baker D."/>
            <person name="Gharbi K."/>
            <person name="Hall N."/>
            <person name="Watson M."/>
            <person name="Adriaenssens E.M."/>
            <person name="Foster-Nyarko E."/>
            <person name="Jarju S."/>
            <person name="Secka A."/>
            <person name="Antonio M."/>
            <person name="Oren A."/>
            <person name="Chaudhuri R."/>
            <person name="La Ragione R.M."/>
            <person name="Hildebrand F."/>
            <person name="Pallen M.J."/>
        </authorList>
    </citation>
    <scope>NUCLEOTIDE SEQUENCE [LARGE SCALE GENOMIC DNA]</scope>
    <source>
        <strain evidence="1 2">Sa1YVA6</strain>
    </source>
</reference>
<evidence type="ECO:0000313" key="2">
    <source>
        <dbReference type="Proteomes" id="UP000600565"/>
    </source>
</evidence>
<proteinExistence type="predicted"/>
<accession>A0ABR8XRM6</accession>
<organism evidence="1 2">
    <name type="scientific">Solibacillus merdavium</name>
    <dbReference type="NCBI Taxonomy" id="2762218"/>
    <lineage>
        <taxon>Bacteria</taxon>
        <taxon>Bacillati</taxon>
        <taxon>Bacillota</taxon>
        <taxon>Bacilli</taxon>
        <taxon>Bacillales</taxon>
        <taxon>Caryophanaceae</taxon>
        <taxon>Solibacillus</taxon>
    </lineage>
</organism>
<protein>
    <submittedName>
        <fullName evidence="1">GTPase</fullName>
    </submittedName>
</protein>
<comment type="caution">
    <text evidence="1">The sequence shown here is derived from an EMBL/GenBank/DDBJ whole genome shotgun (WGS) entry which is preliminary data.</text>
</comment>